<reference evidence="2 3" key="1">
    <citation type="submission" date="2016-01" db="EMBL/GenBank/DDBJ databases">
        <title>The new phylogeny of the genus Mycobacterium.</title>
        <authorList>
            <person name="Tarcisio F."/>
            <person name="Conor M."/>
            <person name="Antonella G."/>
            <person name="Elisabetta G."/>
            <person name="Giulia F.S."/>
            <person name="Sara T."/>
            <person name="Anna F."/>
            <person name="Clotilde B."/>
            <person name="Roberto B."/>
            <person name="Veronica D.S."/>
            <person name="Fabio R."/>
            <person name="Monica P."/>
            <person name="Olivier J."/>
            <person name="Enrico T."/>
            <person name="Nicola S."/>
        </authorList>
    </citation>
    <scope>NUCLEOTIDE SEQUENCE [LARGE SCALE GENOMIC DNA]</scope>
    <source>
        <strain evidence="2 3">DSM 44852</strain>
    </source>
</reference>
<dbReference type="RefSeq" id="WP_085224461.1">
    <property type="nucleotide sequence ID" value="NZ_JACKVN010000008.1"/>
</dbReference>
<proteinExistence type="predicted"/>
<feature type="transmembrane region" description="Helical" evidence="1">
    <location>
        <begin position="217"/>
        <end position="236"/>
    </location>
</feature>
<evidence type="ECO:0000313" key="3">
    <source>
        <dbReference type="Proteomes" id="UP000193010"/>
    </source>
</evidence>
<evidence type="ECO:0000313" key="2">
    <source>
        <dbReference type="EMBL" id="ORV49711.1"/>
    </source>
</evidence>
<evidence type="ECO:0000256" key="1">
    <source>
        <dbReference type="SAM" id="Phobius"/>
    </source>
</evidence>
<name>A0A1X1TYP5_MYCFL</name>
<organism evidence="2 3">
    <name type="scientific">Mycobacterium florentinum</name>
    <dbReference type="NCBI Taxonomy" id="292462"/>
    <lineage>
        <taxon>Bacteria</taxon>
        <taxon>Bacillati</taxon>
        <taxon>Actinomycetota</taxon>
        <taxon>Actinomycetes</taxon>
        <taxon>Mycobacteriales</taxon>
        <taxon>Mycobacteriaceae</taxon>
        <taxon>Mycobacterium</taxon>
        <taxon>Mycobacterium simiae complex</taxon>
    </lineage>
</organism>
<dbReference type="EMBL" id="LQOV01000029">
    <property type="protein sequence ID" value="ORV49711.1"/>
    <property type="molecule type" value="Genomic_DNA"/>
</dbReference>
<comment type="caution">
    <text evidence="2">The sequence shown here is derived from an EMBL/GenBank/DDBJ whole genome shotgun (WGS) entry which is preliminary data.</text>
</comment>
<evidence type="ECO:0008006" key="4">
    <source>
        <dbReference type="Google" id="ProtNLM"/>
    </source>
</evidence>
<dbReference type="InterPro" id="IPR027948">
    <property type="entry name" value="DUF4436"/>
</dbReference>
<keyword evidence="3" id="KW-1185">Reference proteome</keyword>
<keyword evidence="1" id="KW-1133">Transmembrane helix</keyword>
<protein>
    <recommendedName>
        <fullName evidence="4">DUF4436 domain-containing protein</fullName>
    </recommendedName>
</protein>
<dbReference type="STRING" id="292462.AWC05_00910"/>
<dbReference type="AlphaFoldDB" id="A0A1X1TYP5"/>
<gene>
    <name evidence="2" type="ORF">AWC05_00910</name>
</gene>
<dbReference type="Pfam" id="PF14494">
    <property type="entry name" value="DUF4436"/>
    <property type="match status" value="1"/>
</dbReference>
<feature type="transmembrane region" description="Helical" evidence="1">
    <location>
        <begin position="183"/>
        <end position="205"/>
    </location>
</feature>
<accession>A0A1X1TYP5</accession>
<feature type="transmembrane region" description="Helical" evidence="1">
    <location>
        <begin position="242"/>
        <end position="266"/>
    </location>
</feature>
<dbReference type="Proteomes" id="UP000193010">
    <property type="component" value="Unassembled WGS sequence"/>
</dbReference>
<keyword evidence="1" id="KW-0812">Transmembrane</keyword>
<dbReference type="PANTHER" id="PTHR37330:SF1">
    <property type="entry name" value="CONSERVED TRANSMEMBRANE PROTEIN-RELATED"/>
    <property type="match status" value="1"/>
</dbReference>
<keyword evidence="1" id="KW-0472">Membrane</keyword>
<dbReference type="PANTHER" id="PTHR37330">
    <property type="entry name" value="CONSERVED TRANSMEMBRANE PROTEIN-RELATED"/>
    <property type="match status" value="1"/>
</dbReference>
<dbReference type="OrthoDB" id="8438075at2"/>
<sequence>MKWGIIGVVVFIAAYLASLLLYVTSGMSHPHQVTESESDTDGTTVTVDLEDIRSNNSVLVGNVTITPGPALLDPATHKLKEDLDVDVSSVVTPSKRAWSKGTLPDVFPVSLILSGDVGDWPFDHYRTKPIAIELDRGPAAVPQRATVTFVDRLLGWQVGATEVGKGEMPPPYRLDFSRTSSTVAFGVVIVGVYLSLAGLGLFVAVQTVRNRRKFQPPMTTWYAAMLFAVMPLRTALPDSPPFGSWIDVTIVLWVIVVLVISMVLYISCWWRHLRPGPDELASVSSGGP</sequence>